<keyword evidence="3" id="KW-1185">Reference proteome</keyword>
<evidence type="ECO:0000313" key="3">
    <source>
        <dbReference type="Proteomes" id="UP000626244"/>
    </source>
</evidence>
<dbReference type="EMBL" id="BMHB01000001">
    <property type="protein sequence ID" value="GGI11615.1"/>
    <property type="molecule type" value="Genomic_DNA"/>
</dbReference>
<reference evidence="3" key="1">
    <citation type="journal article" date="2019" name="Int. J. Syst. Evol. Microbiol.">
        <title>The Global Catalogue of Microorganisms (GCM) 10K type strain sequencing project: providing services to taxonomists for standard genome sequencing and annotation.</title>
        <authorList>
            <consortium name="The Broad Institute Genomics Platform"/>
            <consortium name="The Broad Institute Genome Sequencing Center for Infectious Disease"/>
            <person name="Wu L."/>
            <person name="Ma J."/>
        </authorList>
    </citation>
    <scope>NUCLEOTIDE SEQUENCE [LARGE SCALE GENOMIC DNA]</scope>
    <source>
        <strain evidence="3">CGMCC 1.14993</strain>
    </source>
</reference>
<evidence type="ECO:0000259" key="1">
    <source>
        <dbReference type="Pfam" id="PF24722"/>
    </source>
</evidence>
<dbReference type="OrthoDB" id="2878670at2"/>
<comment type="caution">
    <text evidence="2">The sequence shown here is derived from an EMBL/GenBank/DDBJ whole genome shotgun (WGS) entry which is preliminary data.</text>
</comment>
<dbReference type="AlphaFoldDB" id="A0A8J3ADH8"/>
<organism evidence="2 3">
    <name type="scientific">Gottfriedia solisilvae</name>
    <dbReference type="NCBI Taxonomy" id="1516104"/>
    <lineage>
        <taxon>Bacteria</taxon>
        <taxon>Bacillati</taxon>
        <taxon>Bacillota</taxon>
        <taxon>Bacilli</taxon>
        <taxon>Bacillales</taxon>
        <taxon>Bacillaceae</taxon>
        <taxon>Gottfriedia</taxon>
    </lineage>
</organism>
<name>A0A8J3ADH8_9BACI</name>
<feature type="domain" description="DUF7674" evidence="1">
    <location>
        <begin position="10"/>
        <end position="111"/>
    </location>
</feature>
<gene>
    <name evidence="2" type="ORF">GCM10007380_08730</name>
</gene>
<proteinExistence type="predicted"/>
<sequence length="119" mass="14212">MEYKNLAYIFVNQFKEYNIVLQEHIEFNGEILNHVFFGECNEHFIKLINEDQDNFLLQELFDFFELMAIDGDIDIKDLLSVTILARLGDSKKILNIAYKYMRFHTKQASNEYEKALGRY</sequence>
<dbReference type="Proteomes" id="UP000626244">
    <property type="component" value="Unassembled WGS sequence"/>
</dbReference>
<accession>A0A8J3ADH8</accession>
<dbReference type="RefSeq" id="WP_096777891.1">
    <property type="nucleotide sequence ID" value="NZ_BMHB01000001.1"/>
</dbReference>
<evidence type="ECO:0000313" key="2">
    <source>
        <dbReference type="EMBL" id="GGI11615.1"/>
    </source>
</evidence>
<dbReference type="Pfam" id="PF24722">
    <property type="entry name" value="DUF7674"/>
    <property type="match status" value="1"/>
</dbReference>
<dbReference type="InterPro" id="IPR056091">
    <property type="entry name" value="DUF7674"/>
</dbReference>
<protein>
    <recommendedName>
        <fullName evidence="1">DUF7674 domain-containing protein</fullName>
    </recommendedName>
</protein>